<protein>
    <submittedName>
        <fullName evidence="1">Uncharacterized protein</fullName>
    </submittedName>
</protein>
<sequence>MAKMSIARSHVLNYELYKILVMKVDKLCSTAVGPEDTDELHLENKILRSRLALVEEARHQAKFKATKVETMRKVCNDAQRRDELKLKVYENMAYIKRKYLDEAQAELSKSNELLDRLGV</sequence>
<keyword evidence="2" id="KW-1185">Reference proteome</keyword>
<dbReference type="EMBL" id="JBFOLJ010000005">
    <property type="protein sequence ID" value="KAL2538267.1"/>
    <property type="molecule type" value="Genomic_DNA"/>
</dbReference>
<proteinExistence type="predicted"/>
<dbReference type="Proteomes" id="UP001604277">
    <property type="component" value="Unassembled WGS sequence"/>
</dbReference>
<accession>A0ABD1VM13</accession>
<name>A0ABD1VM13_9LAMI</name>
<reference evidence="2" key="1">
    <citation type="submission" date="2024-07" db="EMBL/GenBank/DDBJ databases">
        <title>Two chromosome-level genome assemblies of Korean endemic species Abeliophyllum distichum and Forsythia ovata (Oleaceae).</title>
        <authorList>
            <person name="Jang H."/>
        </authorList>
    </citation>
    <scope>NUCLEOTIDE SEQUENCE [LARGE SCALE GENOMIC DNA]</scope>
</reference>
<evidence type="ECO:0000313" key="2">
    <source>
        <dbReference type="Proteomes" id="UP001604277"/>
    </source>
</evidence>
<gene>
    <name evidence="1" type="ORF">Fot_19658</name>
</gene>
<comment type="caution">
    <text evidence="1">The sequence shown here is derived from an EMBL/GenBank/DDBJ whole genome shotgun (WGS) entry which is preliminary data.</text>
</comment>
<organism evidence="1 2">
    <name type="scientific">Forsythia ovata</name>
    <dbReference type="NCBI Taxonomy" id="205694"/>
    <lineage>
        <taxon>Eukaryota</taxon>
        <taxon>Viridiplantae</taxon>
        <taxon>Streptophyta</taxon>
        <taxon>Embryophyta</taxon>
        <taxon>Tracheophyta</taxon>
        <taxon>Spermatophyta</taxon>
        <taxon>Magnoliopsida</taxon>
        <taxon>eudicotyledons</taxon>
        <taxon>Gunneridae</taxon>
        <taxon>Pentapetalae</taxon>
        <taxon>asterids</taxon>
        <taxon>lamiids</taxon>
        <taxon>Lamiales</taxon>
        <taxon>Oleaceae</taxon>
        <taxon>Forsythieae</taxon>
        <taxon>Forsythia</taxon>
    </lineage>
</organism>
<dbReference type="AlphaFoldDB" id="A0ABD1VM13"/>
<evidence type="ECO:0000313" key="1">
    <source>
        <dbReference type="EMBL" id="KAL2538267.1"/>
    </source>
</evidence>